<accession>A0A5D3F3Z1</accession>
<dbReference type="PANTHER" id="PTHR38847">
    <property type="match status" value="1"/>
</dbReference>
<evidence type="ECO:0000256" key="1">
    <source>
        <dbReference type="SAM" id="Phobius"/>
    </source>
</evidence>
<keyword evidence="1" id="KW-0472">Membrane</keyword>
<dbReference type="AlphaFoldDB" id="A0A5D3F3Z1"/>
<dbReference type="PANTHER" id="PTHR38847:SF1">
    <property type="entry name" value="PSEUDOURIDINE SYNTHASE RSUA_RLUA-LIKE DOMAIN-CONTAINING PROTEIN"/>
    <property type="match status" value="1"/>
</dbReference>
<dbReference type="Pfam" id="PF14273">
    <property type="entry name" value="DUF4360"/>
    <property type="match status" value="1"/>
</dbReference>
<gene>
    <name evidence="2" type="ORF">FXF68_41220</name>
</gene>
<dbReference type="RefSeq" id="WP_148768273.1">
    <property type="nucleotide sequence ID" value="NZ_VSRQ01000015.1"/>
</dbReference>
<reference evidence="2 3" key="1">
    <citation type="submission" date="2019-08" db="EMBL/GenBank/DDBJ databases">
        <title>Actinomadura sp. nov. CYP1-5 isolated from mountain soil.</title>
        <authorList>
            <person name="Songsumanus A."/>
            <person name="Kuncharoen N."/>
            <person name="Kudo T."/>
            <person name="Yuki M."/>
            <person name="Igarashi Y."/>
            <person name="Tanasupawat S."/>
        </authorList>
    </citation>
    <scope>NUCLEOTIDE SEQUENCE [LARGE SCALE GENOMIC DNA]</scope>
    <source>
        <strain evidence="2 3">CYP1-5</strain>
    </source>
</reference>
<dbReference type="InterPro" id="IPR025649">
    <property type="entry name" value="DUF4360"/>
</dbReference>
<keyword evidence="1" id="KW-1133">Transmembrane helix</keyword>
<name>A0A5D3F3Z1_9ACTN</name>
<sequence length="248" mass="26479">MTALAYSITFPVKDLGSIFIDKTVQFRGGNRMRRGIALSAAAAAALALTAASVAPAAASAPPITGGPADDMVEITAVHGSGCAPDKTAASLKWGKDAFVIDYRDYTAQTGGSWEPIDARKNCQLAVKVTARENLTYAISQVDYRLNLNLQAGATAALKAEHNFLGSDRSDVRTFNMSGPFNGPYQITETVPITDLVWKVCGDPRPIGIYTELRVATGTSDHTKVSSISMNSPDGAYQTTYHLIWKECL</sequence>
<keyword evidence="3" id="KW-1185">Reference proteome</keyword>
<feature type="transmembrane region" description="Helical" evidence="1">
    <location>
        <begin position="36"/>
        <end position="58"/>
    </location>
</feature>
<organism evidence="2 3">
    <name type="scientific">Actinomadura decatromicini</name>
    <dbReference type="NCBI Taxonomy" id="2604572"/>
    <lineage>
        <taxon>Bacteria</taxon>
        <taxon>Bacillati</taxon>
        <taxon>Actinomycetota</taxon>
        <taxon>Actinomycetes</taxon>
        <taxon>Streptosporangiales</taxon>
        <taxon>Thermomonosporaceae</taxon>
        <taxon>Actinomadura</taxon>
    </lineage>
</organism>
<proteinExistence type="predicted"/>
<dbReference type="Proteomes" id="UP000323505">
    <property type="component" value="Unassembled WGS sequence"/>
</dbReference>
<evidence type="ECO:0000313" key="2">
    <source>
        <dbReference type="EMBL" id="TYK42779.1"/>
    </source>
</evidence>
<protein>
    <submittedName>
        <fullName evidence="2">DUF4360 domain-containing protein</fullName>
    </submittedName>
</protein>
<comment type="caution">
    <text evidence="2">The sequence shown here is derived from an EMBL/GenBank/DDBJ whole genome shotgun (WGS) entry which is preliminary data.</text>
</comment>
<keyword evidence="1" id="KW-0812">Transmembrane</keyword>
<evidence type="ECO:0000313" key="3">
    <source>
        <dbReference type="Proteomes" id="UP000323505"/>
    </source>
</evidence>
<dbReference type="EMBL" id="VSRQ01000015">
    <property type="protein sequence ID" value="TYK42779.1"/>
    <property type="molecule type" value="Genomic_DNA"/>
</dbReference>